<proteinExistence type="predicted"/>
<organism evidence="7 8">
    <name type="scientific">Centaurea solstitialis</name>
    <name type="common">yellow star-thistle</name>
    <dbReference type="NCBI Taxonomy" id="347529"/>
    <lineage>
        <taxon>Eukaryota</taxon>
        <taxon>Viridiplantae</taxon>
        <taxon>Streptophyta</taxon>
        <taxon>Embryophyta</taxon>
        <taxon>Tracheophyta</taxon>
        <taxon>Spermatophyta</taxon>
        <taxon>Magnoliopsida</taxon>
        <taxon>eudicotyledons</taxon>
        <taxon>Gunneridae</taxon>
        <taxon>Pentapetalae</taxon>
        <taxon>asterids</taxon>
        <taxon>campanulids</taxon>
        <taxon>Asterales</taxon>
        <taxon>Asteraceae</taxon>
        <taxon>Carduoideae</taxon>
        <taxon>Cardueae</taxon>
        <taxon>Centaureinae</taxon>
        <taxon>Centaurea</taxon>
    </lineage>
</organism>
<accession>A0AA38THD5</accession>
<feature type="compositionally biased region" description="Gly residues" evidence="6">
    <location>
        <begin position="396"/>
        <end position="411"/>
    </location>
</feature>
<protein>
    <submittedName>
        <fullName evidence="7">Uncharacterized protein</fullName>
    </submittedName>
</protein>
<dbReference type="PANTHER" id="PTHR31633:SF1">
    <property type="entry name" value="H_ACA RIBONUCLEOPROTEIN COMPLEX NON-CORE SUBUNIT NAF1"/>
    <property type="match status" value="1"/>
</dbReference>
<evidence type="ECO:0000313" key="8">
    <source>
        <dbReference type="Proteomes" id="UP001172457"/>
    </source>
</evidence>
<keyword evidence="4" id="KW-0694">RNA-binding</keyword>
<feature type="region of interest" description="Disordered" evidence="6">
    <location>
        <begin position="392"/>
        <end position="411"/>
    </location>
</feature>
<dbReference type="PANTHER" id="PTHR31633">
    <property type="entry name" value="H/ACA RIBONUCLEOPROTEIN COMPLEX NON-CORE SUBUNIT NAF1"/>
    <property type="match status" value="1"/>
</dbReference>
<feature type="compositionally biased region" description="Basic and acidic residues" evidence="6">
    <location>
        <begin position="72"/>
        <end position="95"/>
    </location>
</feature>
<evidence type="ECO:0000256" key="3">
    <source>
        <dbReference type="ARBA" id="ARBA00022552"/>
    </source>
</evidence>
<keyword evidence="5" id="KW-0539">Nucleus</keyword>
<keyword evidence="2" id="KW-0690">Ribosome biogenesis</keyword>
<dbReference type="Proteomes" id="UP001172457">
    <property type="component" value="Chromosome 2"/>
</dbReference>
<sequence>MGDENSIRNDVKQEVTIEGVESSEVKNVNENDGDETSVGALKDSKEESSSSSSSSSSNDDEESDDDSDKEEEDTKKVKGEVEMEEGEIRDFKVEEMVAWSDDEDGDVVKGPIRSKNEVQHLPLVPAVNATIEPHHQILPVGVVLSSRQSLDEPFQKKKKNNNLYKKGYDASGENDEELDNEIEFSDDEKEAEQKKMLKMSKRGSSEQKKGNAKKDKKLRNRKNNHQPSPNSQANEFAGRLPTNGPGVSPVFSPGPPAPNLARPSGVWPNGFPSIQLQNMGFPPNGFPPNVPYMQPNFNQQPFQNLGLPNVAPFHPQFNTNGQQMFAANLGAFTSWPAGMPLNNFSQLQVGPPMALPFNPSMNIQPQGVVMPNGMQMGNSGGMRPPMGNRFPNPFQRGGGRFQGGQSGPQLR</sequence>
<feature type="compositionally biased region" description="Polar residues" evidence="6">
    <location>
        <begin position="225"/>
        <end position="234"/>
    </location>
</feature>
<dbReference type="EMBL" id="JARYMX010000002">
    <property type="protein sequence ID" value="KAJ9560985.1"/>
    <property type="molecule type" value="Genomic_DNA"/>
</dbReference>
<evidence type="ECO:0000313" key="7">
    <source>
        <dbReference type="EMBL" id="KAJ9560985.1"/>
    </source>
</evidence>
<comment type="subcellular location">
    <subcellularLocation>
        <location evidence="1">Nucleus</location>
    </subcellularLocation>
</comment>
<name>A0AA38THD5_9ASTR</name>
<dbReference type="GO" id="GO:0006364">
    <property type="term" value="P:rRNA processing"/>
    <property type="evidence" value="ECO:0007669"/>
    <property type="project" value="UniProtKB-KW"/>
</dbReference>
<evidence type="ECO:0000256" key="4">
    <source>
        <dbReference type="ARBA" id="ARBA00022884"/>
    </source>
</evidence>
<gene>
    <name evidence="7" type="ORF">OSB04_006145</name>
</gene>
<comment type="caution">
    <text evidence="7">The sequence shown here is derived from an EMBL/GenBank/DDBJ whole genome shotgun (WGS) entry which is preliminary data.</text>
</comment>
<keyword evidence="3" id="KW-0698">rRNA processing</keyword>
<dbReference type="AlphaFoldDB" id="A0AA38THD5"/>
<dbReference type="GO" id="GO:0005732">
    <property type="term" value="C:sno(s)RNA-containing ribonucleoprotein complex"/>
    <property type="evidence" value="ECO:0007669"/>
    <property type="project" value="InterPro"/>
</dbReference>
<feature type="compositionally biased region" description="Acidic residues" evidence="6">
    <location>
        <begin position="172"/>
        <end position="190"/>
    </location>
</feature>
<dbReference type="GO" id="GO:0005634">
    <property type="term" value="C:nucleus"/>
    <property type="evidence" value="ECO:0007669"/>
    <property type="project" value="UniProtKB-SubCell"/>
</dbReference>
<evidence type="ECO:0000256" key="5">
    <source>
        <dbReference type="ARBA" id="ARBA00023242"/>
    </source>
</evidence>
<keyword evidence="8" id="KW-1185">Reference proteome</keyword>
<feature type="compositionally biased region" description="Basic residues" evidence="6">
    <location>
        <begin position="214"/>
        <end position="224"/>
    </location>
</feature>
<feature type="compositionally biased region" description="Acidic residues" evidence="6">
    <location>
        <begin position="58"/>
        <end position="71"/>
    </location>
</feature>
<reference evidence="7" key="1">
    <citation type="submission" date="2023-03" db="EMBL/GenBank/DDBJ databases">
        <title>Chromosome-scale reference genome and RAD-based genetic map of yellow starthistle (Centaurea solstitialis) reveal putative structural variation and QTLs associated with invader traits.</title>
        <authorList>
            <person name="Reatini B."/>
            <person name="Cang F.A."/>
            <person name="Jiang Q."/>
            <person name="Mckibben M.T.W."/>
            <person name="Barker M.S."/>
            <person name="Rieseberg L.H."/>
            <person name="Dlugosch K.M."/>
        </authorList>
    </citation>
    <scope>NUCLEOTIDE SEQUENCE</scope>
    <source>
        <strain evidence="7">CAN-66</strain>
        <tissue evidence="7">Leaf</tissue>
    </source>
</reference>
<dbReference type="InterPro" id="IPR040309">
    <property type="entry name" value="Naf1"/>
</dbReference>
<feature type="region of interest" description="Disordered" evidence="6">
    <location>
        <begin position="1"/>
        <end position="96"/>
    </location>
</feature>
<dbReference type="GO" id="GO:0000493">
    <property type="term" value="P:box H/ACA snoRNP assembly"/>
    <property type="evidence" value="ECO:0007669"/>
    <property type="project" value="InterPro"/>
</dbReference>
<feature type="compositionally biased region" description="Basic and acidic residues" evidence="6">
    <location>
        <begin position="1"/>
        <end position="15"/>
    </location>
</feature>
<feature type="compositionally biased region" description="Basic and acidic residues" evidence="6">
    <location>
        <begin position="203"/>
        <end position="213"/>
    </location>
</feature>
<evidence type="ECO:0000256" key="1">
    <source>
        <dbReference type="ARBA" id="ARBA00004123"/>
    </source>
</evidence>
<feature type="region of interest" description="Disordered" evidence="6">
    <location>
        <begin position="152"/>
        <end position="268"/>
    </location>
</feature>
<dbReference type="GO" id="GO:0003723">
    <property type="term" value="F:RNA binding"/>
    <property type="evidence" value="ECO:0007669"/>
    <property type="project" value="UniProtKB-KW"/>
</dbReference>
<evidence type="ECO:0000256" key="2">
    <source>
        <dbReference type="ARBA" id="ARBA00022517"/>
    </source>
</evidence>
<evidence type="ECO:0000256" key="6">
    <source>
        <dbReference type="SAM" id="MobiDB-lite"/>
    </source>
</evidence>